<protein>
    <submittedName>
        <fullName evidence="1">Uncharacterized protein</fullName>
    </submittedName>
</protein>
<evidence type="ECO:0000313" key="2">
    <source>
        <dbReference type="Proteomes" id="UP000220210"/>
    </source>
</evidence>
<organism evidence="1 2">
    <name type="scientific">Bacillus cereus</name>
    <dbReference type="NCBI Taxonomy" id="1396"/>
    <lineage>
        <taxon>Bacteria</taxon>
        <taxon>Bacillati</taxon>
        <taxon>Bacillota</taxon>
        <taxon>Bacilli</taxon>
        <taxon>Bacillales</taxon>
        <taxon>Bacillaceae</taxon>
        <taxon>Bacillus</taxon>
        <taxon>Bacillus cereus group</taxon>
    </lineage>
</organism>
<name>A0A9X6ZDR3_BACCE</name>
<dbReference type="RefSeq" id="WP_087947783.1">
    <property type="nucleotide sequence ID" value="NZ_CP115306.1"/>
</dbReference>
<dbReference type="AlphaFoldDB" id="A0A9X6ZDR3"/>
<dbReference type="Proteomes" id="UP000220210">
    <property type="component" value="Unassembled WGS sequence"/>
</dbReference>
<evidence type="ECO:0000313" key="1">
    <source>
        <dbReference type="EMBL" id="PFF45252.1"/>
    </source>
</evidence>
<reference evidence="1 2" key="1">
    <citation type="submission" date="2017-09" db="EMBL/GenBank/DDBJ databases">
        <title>Large-scale bioinformatics analysis of Bacillus genomes uncovers conserved roles of natural products in bacterial physiology.</title>
        <authorList>
            <consortium name="Agbiome Team Llc"/>
            <person name="Bleich R.M."/>
            <person name="Kirk G.J."/>
            <person name="Santa Maria K.C."/>
            <person name="Allen S.E."/>
            <person name="Farag S."/>
            <person name="Shank E.A."/>
            <person name="Bowers A."/>
        </authorList>
    </citation>
    <scope>NUCLEOTIDE SEQUENCE [LARGE SCALE GENOMIC DNA]</scope>
    <source>
        <strain evidence="1 2">AFS020204</strain>
    </source>
</reference>
<accession>A0A9X6ZDR3</accession>
<comment type="caution">
    <text evidence="1">The sequence shown here is derived from an EMBL/GenBank/DDBJ whole genome shotgun (WGS) entry which is preliminary data.</text>
</comment>
<sequence length="132" mass="14474">MHLHLNQEGRLDEMPNIFGEYEGLIQRGIYSGNLIRLSFDSDGNGSISGTITDASNWPYPVLANVNGWYNKNTGQIFLSLGPFLAINGYILNTSVPGLVGHIDILGQLNSNIIVPGHPEWNEFAVTVVPIPR</sequence>
<dbReference type="EMBL" id="NTSO01000017">
    <property type="protein sequence ID" value="PFF45252.1"/>
    <property type="molecule type" value="Genomic_DNA"/>
</dbReference>
<proteinExistence type="predicted"/>
<gene>
    <name evidence="1" type="ORF">CN357_23705</name>
</gene>